<dbReference type="STRING" id="121224.E0VNY4"/>
<reference evidence="2" key="1">
    <citation type="submission" date="2007-04" db="EMBL/GenBank/DDBJ databases">
        <title>Annotation of Pediculus humanus corporis strain USDA.</title>
        <authorList>
            <person name="Kirkness E."/>
            <person name="Hannick L."/>
            <person name="Hass B."/>
            <person name="Bruggner R."/>
            <person name="Lawson D."/>
            <person name="Bidwell S."/>
            <person name="Joardar V."/>
            <person name="Caler E."/>
            <person name="Walenz B."/>
            <person name="Inman J."/>
            <person name="Schobel S."/>
            <person name="Galinsky K."/>
            <person name="Amedeo P."/>
            <person name="Strausberg R."/>
        </authorList>
    </citation>
    <scope>NUCLEOTIDE SEQUENCE</scope>
    <source>
        <strain evidence="2">USDA</strain>
    </source>
</reference>
<dbReference type="Proteomes" id="UP000009046">
    <property type="component" value="Unassembled WGS sequence"/>
</dbReference>
<feature type="region of interest" description="Disordered" evidence="1">
    <location>
        <begin position="75"/>
        <end position="105"/>
    </location>
</feature>
<dbReference type="eggNOG" id="ENOG502QSCB">
    <property type="taxonomic scope" value="Eukaryota"/>
</dbReference>
<evidence type="ECO:0000313" key="3">
    <source>
        <dbReference type="EnsemblMetazoa" id="PHUM347610-PA"/>
    </source>
</evidence>
<dbReference type="RefSeq" id="XP_002427828.1">
    <property type="nucleotide sequence ID" value="XM_002427783.1"/>
</dbReference>
<dbReference type="EnsemblMetazoa" id="PHUM347610-RA">
    <property type="protein sequence ID" value="PHUM347610-PA"/>
    <property type="gene ID" value="PHUM347610"/>
</dbReference>
<dbReference type="PANTHER" id="PTHR21963:SF1">
    <property type="entry name" value="SPERM-ASSOCIATED ANTIGEN 17"/>
    <property type="match status" value="1"/>
</dbReference>
<organism>
    <name type="scientific">Pediculus humanus subsp. corporis</name>
    <name type="common">Body louse</name>
    <dbReference type="NCBI Taxonomy" id="121224"/>
    <lineage>
        <taxon>Eukaryota</taxon>
        <taxon>Metazoa</taxon>
        <taxon>Ecdysozoa</taxon>
        <taxon>Arthropoda</taxon>
        <taxon>Hexapoda</taxon>
        <taxon>Insecta</taxon>
        <taxon>Pterygota</taxon>
        <taxon>Neoptera</taxon>
        <taxon>Paraneoptera</taxon>
        <taxon>Psocodea</taxon>
        <taxon>Troctomorpha</taxon>
        <taxon>Phthiraptera</taxon>
        <taxon>Anoplura</taxon>
        <taxon>Pediculidae</taxon>
        <taxon>Pediculus</taxon>
    </lineage>
</organism>
<dbReference type="HOGENOM" id="CLU_241616_0_0_1"/>
<dbReference type="GeneID" id="8231915"/>
<name>E0VNY4_PEDHC</name>
<reference evidence="3" key="3">
    <citation type="submission" date="2021-02" db="UniProtKB">
        <authorList>
            <consortium name="EnsemblMetazoa"/>
        </authorList>
    </citation>
    <scope>IDENTIFICATION</scope>
    <source>
        <strain evidence="3">USDA</strain>
    </source>
</reference>
<keyword evidence="4" id="KW-1185">Reference proteome</keyword>
<dbReference type="KEGG" id="phu:Phum_PHUM347610"/>
<gene>
    <name evidence="3" type="primary">8231915</name>
    <name evidence="2" type="ORF">Phum_PHUM347610</name>
</gene>
<dbReference type="OrthoDB" id="10257153at2759"/>
<dbReference type="InterPro" id="IPR026173">
    <property type="entry name" value="SPAG17"/>
</dbReference>
<proteinExistence type="predicted"/>
<reference evidence="2" key="2">
    <citation type="submission" date="2007-04" db="EMBL/GenBank/DDBJ databases">
        <title>The genome of the human body louse.</title>
        <authorList>
            <consortium name="The Human Body Louse Genome Consortium"/>
            <person name="Kirkness E."/>
            <person name="Walenz B."/>
            <person name="Hass B."/>
            <person name="Bruggner R."/>
            <person name="Strausberg R."/>
        </authorList>
    </citation>
    <scope>NUCLEOTIDE SEQUENCE</scope>
    <source>
        <strain evidence="2">USDA</strain>
    </source>
</reference>
<dbReference type="EMBL" id="DS235354">
    <property type="protein sequence ID" value="EEB15090.1"/>
    <property type="molecule type" value="Genomic_DNA"/>
</dbReference>
<protein>
    <submittedName>
        <fullName evidence="2 3">Uncharacterized protein</fullName>
    </submittedName>
</protein>
<dbReference type="InParanoid" id="E0VNY4"/>
<evidence type="ECO:0000256" key="1">
    <source>
        <dbReference type="SAM" id="MobiDB-lite"/>
    </source>
</evidence>
<sequence length="1677" mass="197146">MVKKPVKQVKIPNESLEWNPQMKESWHLELENEEREDEECIKLFSRYIQNETKPDIKIINMSDIIKVLKEKNVNDDNNNEKYKKNQKTSKEIQNKNKIEAKSPPVRKSQIVHLGRKYGKFTDLECQLPPDLMAAILKYLILNIKDENIFNKKSDDVKREKLFKLETKIQFVKNIKPFVPDDETNNLKFNVKSNGKIDKGKNFLDEHGFGPDLFIVLTDFYNPFYFAELTKIKVPFLAIIKIFNFKEILFEKFHQAVILDDNYYYSNKENLVNNFWYSLTENCETLEKTKQFKDIIFVEYQPQLQKSFESIQSIFDEIFDEMSTVVYNIYIIYFEHQIFLREMYVQRMYEALEPLNLNECKIYNSLCEALVTGDTNTVFLVLYAILEQIVAGVPNTKHKHVDYILPEDKYLLTHFHEDKSRSQIIPKDESKKNFPLVTPCLQCRNKLMIPNVCQNLCEHRDLEKTNDGVAKDSDFKKNEDGTTHDESVMLKPIENDAITQNFIEQAIREKRMEKNYKKYMNPPKTFFYGDEIGIRNYDCNPKLIDIKKTCKRFLKNTYISHLWTQYPKLNPGKKSFFEFHFLQLLKSTKENKESLKIKIFFVLCMKLIGVIKFYLYNGEEENISETLRESIVDKIKIFPKVKFDKEYAVEETKHEKTFNSCAFKIFDRFETLKKKITSKKGKIDKTKGSFIMDPLTLRESNSILNITINPHKNSGHWFSYAFKYTNGSNAMNPIIKSKTKRQMAAIFSLLDCNEISSITEPHILSDNEEYLNLIGNFNFYEKLEPLRMIQQLLDAFEEYNTTQCLYFSPTDSIITILHNDTDHRGLYYTCGYSKLLTPVSLRDFYSHLYIEIKKWLNEKKEKYKQFSEKYKEEKKKMFEKMENDYMIKVQKQYDGMSEEEKEIFLNKIKTNYIRCAKEIEVFEEELKDLPIKPKLQCLNENSSFLVTNYSNVRVENQKKIQEYYSQDGTEINVIKDTWLYDPTCLLKLKIKKSKFIFFFYHFLGRKIIPKFTLKTNSGIIFFFYKNLNDLKYKVDISWPTGLIIRTMSVDKSNMYIKQYYLTDNKIINEKSRCFLKNGQIIIFKNNGKIEILCSNGTKHVLKEFFNNPMESDVYEFGNGFHITNYETITPLGEIWQTTNKNPCKKGSKFPRSNKKLIDLIKVYSGTDPLNQETYVKRDDGVSSMLWPSGELVVNYPDGTKITSTPKFCENEIFIDWTEDEKLDIKKIESKIQERKDDYKTKNKTILKKLSSSFFSEISTSESENEGFILIKICYVIEHPYYATVTYDTENSFMRFKMPEDFYIDIGKNGEYEVNNDNNFLNVNKDVITFNTVCNSCKGKSSAAISLDGNDILCKFTDFFGDTLTVFKNAESHYQESNCGNNAVNNTQCKHSKSVSQNQRCFAFERNLNGIEFIHSENFARNCYNLSDDTYFDLDSKCDDSPTSTHLFNIPYYKVGCDLWKMNYENNNNSLPSNLKKKDLKELGVKNPTRNSFKYPFPKVQNNINTNNDNSDNNKCENNNYNNNNIINNIVLSKTRMKWPKVIVTRIINCLSVNPNSVLNDLKKYVGQYQKNAYDSYNLYIKYGSQDPTTNEAKLIAKKLNTIAYTLNHSWASYPHLSIPVPSLNKEIHGFAHYINLMNELEKEGERENLDLPHCKQIPVPVEKITHFKSITEEKTIPE</sequence>
<dbReference type="CTD" id="8231915"/>
<evidence type="ECO:0000313" key="4">
    <source>
        <dbReference type="Proteomes" id="UP000009046"/>
    </source>
</evidence>
<dbReference type="VEuPathDB" id="VectorBase:PHUM347610"/>
<dbReference type="EMBL" id="AAZO01004045">
    <property type="status" value="NOT_ANNOTATED_CDS"/>
    <property type="molecule type" value="Genomic_DNA"/>
</dbReference>
<dbReference type="GO" id="GO:1904158">
    <property type="term" value="P:axonemal central apparatus assembly"/>
    <property type="evidence" value="ECO:0007669"/>
    <property type="project" value="TreeGrafter"/>
</dbReference>
<evidence type="ECO:0000313" key="2">
    <source>
        <dbReference type="EMBL" id="EEB15090.1"/>
    </source>
</evidence>
<dbReference type="GO" id="GO:0005576">
    <property type="term" value="C:extracellular region"/>
    <property type="evidence" value="ECO:0007669"/>
    <property type="project" value="GOC"/>
</dbReference>
<dbReference type="GO" id="GO:1990716">
    <property type="term" value="C:axonemal central apparatus"/>
    <property type="evidence" value="ECO:0007669"/>
    <property type="project" value="TreeGrafter"/>
</dbReference>
<feature type="compositionally biased region" description="Basic and acidic residues" evidence="1">
    <location>
        <begin position="75"/>
        <end position="100"/>
    </location>
</feature>
<dbReference type="PANTHER" id="PTHR21963">
    <property type="entry name" value="PF6"/>
    <property type="match status" value="1"/>
</dbReference>
<accession>E0VNY4</accession>
<dbReference type="GO" id="GO:0003351">
    <property type="term" value="P:epithelial cilium movement involved in extracellular fluid movement"/>
    <property type="evidence" value="ECO:0007669"/>
    <property type="project" value="TreeGrafter"/>
</dbReference>